<comment type="caution">
    <text evidence="1">The sequence shown here is derived from an EMBL/GenBank/DDBJ whole genome shotgun (WGS) entry which is preliminary data.</text>
</comment>
<evidence type="ECO:0000313" key="1">
    <source>
        <dbReference type="EMBL" id="GFD25313.1"/>
    </source>
</evidence>
<dbReference type="EMBL" id="BKCJ011359707">
    <property type="protein sequence ID" value="GFD25313.1"/>
    <property type="molecule type" value="Genomic_DNA"/>
</dbReference>
<accession>A0A699UT94</accession>
<feature type="non-terminal residue" evidence="1">
    <location>
        <position position="1"/>
    </location>
</feature>
<gene>
    <name evidence="1" type="ORF">Tci_897282</name>
</gene>
<dbReference type="PANTHER" id="PTHR47383:SF4">
    <property type="entry name" value="WAT1-RELATED PROTEIN"/>
    <property type="match status" value="1"/>
</dbReference>
<dbReference type="InterPro" id="IPR058936">
    <property type="entry name" value="At4g15545-like"/>
</dbReference>
<protein>
    <submittedName>
        <fullName evidence="1">Uncharacterized protein</fullName>
    </submittedName>
</protein>
<reference evidence="1" key="1">
    <citation type="journal article" date="2019" name="Sci. Rep.">
        <title>Draft genome of Tanacetum cinerariifolium, the natural source of mosquito coil.</title>
        <authorList>
            <person name="Yamashiro T."/>
            <person name="Shiraishi A."/>
            <person name="Satake H."/>
            <person name="Nakayama K."/>
        </authorList>
    </citation>
    <scope>NUCLEOTIDE SEQUENCE</scope>
</reference>
<sequence>IIEQLDIARKITSIALSTRVSSLESETSILLQDIAARDDVIVDLQSRLHSLDFSLSQDLHNLSLVDHQKVYLFYLLG</sequence>
<organism evidence="1">
    <name type="scientific">Tanacetum cinerariifolium</name>
    <name type="common">Dalmatian daisy</name>
    <name type="synonym">Chrysanthemum cinerariifolium</name>
    <dbReference type="NCBI Taxonomy" id="118510"/>
    <lineage>
        <taxon>Eukaryota</taxon>
        <taxon>Viridiplantae</taxon>
        <taxon>Streptophyta</taxon>
        <taxon>Embryophyta</taxon>
        <taxon>Tracheophyta</taxon>
        <taxon>Spermatophyta</taxon>
        <taxon>Magnoliopsida</taxon>
        <taxon>eudicotyledons</taxon>
        <taxon>Gunneridae</taxon>
        <taxon>Pentapetalae</taxon>
        <taxon>asterids</taxon>
        <taxon>campanulids</taxon>
        <taxon>Asterales</taxon>
        <taxon>Asteraceae</taxon>
        <taxon>Asteroideae</taxon>
        <taxon>Anthemideae</taxon>
        <taxon>Anthemidinae</taxon>
        <taxon>Tanacetum</taxon>
    </lineage>
</organism>
<dbReference type="AlphaFoldDB" id="A0A699UT94"/>
<dbReference type="PANTHER" id="PTHR47383">
    <property type="entry name" value="OS03G0659800 PROTEIN"/>
    <property type="match status" value="1"/>
</dbReference>
<proteinExistence type="predicted"/>
<name>A0A699UT94_TANCI</name>